<feature type="domain" description="UBC core" evidence="1">
    <location>
        <begin position="2"/>
        <end position="149"/>
    </location>
</feature>
<dbReference type="OMA" id="GNIFRWR"/>
<dbReference type="InterPro" id="IPR050113">
    <property type="entry name" value="Ub_conjugating_enzyme"/>
</dbReference>
<dbReference type="Proteomes" id="UP000015103">
    <property type="component" value="Unassembled WGS sequence"/>
</dbReference>
<sequence length="158" mass="18654">MGAVRKLNEEYYNVLSAGFGRKFTLERDYGNIFRWRGSFILYKKPLDGAKIHFGIMFSDKYPFRPPRFTVYTRIYHPNVNDQGEMCMPIVSPEHWLASQSMVTVMNDFISLLNVPDPQHAFDTSATKEYLTNPYRYYYNAFKCLKKDQEFRMTGLVKL</sequence>
<dbReference type="HOGENOM" id="CLU_030988_13_3_1"/>
<reference evidence="2" key="1">
    <citation type="submission" date="2015-05" db="UniProtKB">
        <authorList>
            <consortium name="EnsemblMetazoa"/>
        </authorList>
    </citation>
    <scope>IDENTIFICATION</scope>
</reference>
<dbReference type="EnsemblMetazoa" id="RPRC014438-RA">
    <property type="protein sequence ID" value="RPRC014438-PA"/>
    <property type="gene ID" value="RPRC014438"/>
</dbReference>
<dbReference type="Gene3D" id="3.10.110.10">
    <property type="entry name" value="Ubiquitin Conjugating Enzyme"/>
    <property type="match status" value="1"/>
</dbReference>
<dbReference type="AlphaFoldDB" id="T1IDR8"/>
<dbReference type="PANTHER" id="PTHR24067">
    <property type="entry name" value="UBIQUITIN-CONJUGATING ENZYME E2"/>
    <property type="match status" value="1"/>
</dbReference>
<dbReference type="VEuPathDB" id="VectorBase:RPRC014438"/>
<protein>
    <submittedName>
        <fullName evidence="2">UBC core domain-containing protein</fullName>
    </submittedName>
</protein>
<dbReference type="STRING" id="13249.T1IDR8"/>
<evidence type="ECO:0000259" key="1">
    <source>
        <dbReference type="PROSITE" id="PS50127"/>
    </source>
</evidence>
<dbReference type="InterPro" id="IPR000608">
    <property type="entry name" value="UBC"/>
</dbReference>
<dbReference type="EMBL" id="ACPB03000201">
    <property type="status" value="NOT_ANNOTATED_CDS"/>
    <property type="molecule type" value="Genomic_DNA"/>
</dbReference>
<name>T1IDR8_RHOPR</name>
<dbReference type="SUPFAM" id="SSF54495">
    <property type="entry name" value="UBC-like"/>
    <property type="match status" value="1"/>
</dbReference>
<evidence type="ECO:0000313" key="3">
    <source>
        <dbReference type="Proteomes" id="UP000015103"/>
    </source>
</evidence>
<dbReference type="eggNOG" id="KOG0422">
    <property type="taxonomic scope" value="Eukaryota"/>
</dbReference>
<evidence type="ECO:0000313" key="2">
    <source>
        <dbReference type="EnsemblMetazoa" id="RPRC014438-PA"/>
    </source>
</evidence>
<dbReference type="SMART" id="SM00212">
    <property type="entry name" value="UBCc"/>
    <property type="match status" value="1"/>
</dbReference>
<organism evidence="2 3">
    <name type="scientific">Rhodnius prolixus</name>
    <name type="common">Triatomid bug</name>
    <dbReference type="NCBI Taxonomy" id="13249"/>
    <lineage>
        <taxon>Eukaryota</taxon>
        <taxon>Metazoa</taxon>
        <taxon>Ecdysozoa</taxon>
        <taxon>Arthropoda</taxon>
        <taxon>Hexapoda</taxon>
        <taxon>Insecta</taxon>
        <taxon>Pterygota</taxon>
        <taxon>Neoptera</taxon>
        <taxon>Paraneoptera</taxon>
        <taxon>Hemiptera</taxon>
        <taxon>Heteroptera</taxon>
        <taxon>Panheteroptera</taxon>
        <taxon>Cimicomorpha</taxon>
        <taxon>Reduviidae</taxon>
        <taxon>Triatominae</taxon>
        <taxon>Rhodnius</taxon>
    </lineage>
</organism>
<dbReference type="InParanoid" id="T1IDR8"/>
<dbReference type="PROSITE" id="PS50127">
    <property type="entry name" value="UBC_2"/>
    <property type="match status" value="1"/>
</dbReference>
<accession>T1IDR8</accession>
<keyword evidence="3" id="KW-1185">Reference proteome</keyword>
<dbReference type="InterPro" id="IPR016135">
    <property type="entry name" value="UBQ-conjugating_enzyme/RWD"/>
</dbReference>
<proteinExistence type="predicted"/>
<dbReference type="Pfam" id="PF00179">
    <property type="entry name" value="UQ_con"/>
    <property type="match status" value="1"/>
</dbReference>